<accession>A0A0A9GN07</accession>
<name>A0A0A9GN07_ARUDO</name>
<sequence length="28" mass="3315">MHCYTVVPLMRSSLWVQSNIMRYSDPIS</sequence>
<dbReference type="EMBL" id="GBRH01171391">
    <property type="protein sequence ID" value="JAE26505.1"/>
    <property type="molecule type" value="Transcribed_RNA"/>
</dbReference>
<proteinExistence type="predicted"/>
<evidence type="ECO:0000313" key="1">
    <source>
        <dbReference type="EMBL" id="JAE26505.1"/>
    </source>
</evidence>
<organism evidence="1">
    <name type="scientific">Arundo donax</name>
    <name type="common">Giant reed</name>
    <name type="synonym">Donax arundinaceus</name>
    <dbReference type="NCBI Taxonomy" id="35708"/>
    <lineage>
        <taxon>Eukaryota</taxon>
        <taxon>Viridiplantae</taxon>
        <taxon>Streptophyta</taxon>
        <taxon>Embryophyta</taxon>
        <taxon>Tracheophyta</taxon>
        <taxon>Spermatophyta</taxon>
        <taxon>Magnoliopsida</taxon>
        <taxon>Liliopsida</taxon>
        <taxon>Poales</taxon>
        <taxon>Poaceae</taxon>
        <taxon>PACMAD clade</taxon>
        <taxon>Arundinoideae</taxon>
        <taxon>Arundineae</taxon>
        <taxon>Arundo</taxon>
    </lineage>
</organism>
<reference evidence="1" key="1">
    <citation type="submission" date="2014-09" db="EMBL/GenBank/DDBJ databases">
        <authorList>
            <person name="Magalhaes I.L.F."/>
            <person name="Oliveira U."/>
            <person name="Santos F.R."/>
            <person name="Vidigal T.H.D.A."/>
            <person name="Brescovit A.D."/>
            <person name="Santos A.J."/>
        </authorList>
    </citation>
    <scope>NUCLEOTIDE SEQUENCE</scope>
    <source>
        <tissue evidence="1">Shoot tissue taken approximately 20 cm above the soil surface</tissue>
    </source>
</reference>
<dbReference type="AlphaFoldDB" id="A0A0A9GN07"/>
<protein>
    <submittedName>
        <fullName evidence="1">Uncharacterized protein</fullName>
    </submittedName>
</protein>
<reference evidence="1" key="2">
    <citation type="journal article" date="2015" name="Data Brief">
        <title>Shoot transcriptome of the giant reed, Arundo donax.</title>
        <authorList>
            <person name="Barrero R.A."/>
            <person name="Guerrero F.D."/>
            <person name="Moolhuijzen P."/>
            <person name="Goolsby J.A."/>
            <person name="Tidwell J."/>
            <person name="Bellgard S.E."/>
            <person name="Bellgard M.I."/>
        </authorList>
    </citation>
    <scope>NUCLEOTIDE SEQUENCE</scope>
    <source>
        <tissue evidence="1">Shoot tissue taken approximately 20 cm above the soil surface</tissue>
    </source>
</reference>